<comment type="catalytic activity">
    <reaction evidence="1 11">
        <text>[protein]-peptidylproline (omega=180) = [protein]-peptidylproline (omega=0)</text>
        <dbReference type="Rhea" id="RHEA:16237"/>
        <dbReference type="Rhea" id="RHEA-COMP:10747"/>
        <dbReference type="Rhea" id="RHEA-COMP:10748"/>
        <dbReference type="ChEBI" id="CHEBI:83833"/>
        <dbReference type="ChEBI" id="CHEBI:83834"/>
        <dbReference type="EC" id="5.2.1.8"/>
    </reaction>
</comment>
<dbReference type="Pfam" id="PF13616">
    <property type="entry name" value="Rotamase_3"/>
    <property type="match status" value="1"/>
</dbReference>
<proteinExistence type="inferred from homology"/>
<feature type="chain" id="PRO_5040939424" description="Foldase protein PrsA" evidence="12">
    <location>
        <begin position="20"/>
        <end position="293"/>
    </location>
</feature>
<dbReference type="GO" id="GO:0003755">
    <property type="term" value="F:peptidyl-prolyl cis-trans isomerase activity"/>
    <property type="evidence" value="ECO:0007669"/>
    <property type="project" value="UniProtKB-UniRule"/>
</dbReference>
<keyword evidence="5 11" id="KW-0732">Signal</keyword>
<dbReference type="PROSITE" id="PS51257">
    <property type="entry name" value="PROKAR_LIPOPROTEIN"/>
    <property type="match status" value="1"/>
</dbReference>
<dbReference type="GO" id="GO:0006457">
    <property type="term" value="P:protein folding"/>
    <property type="evidence" value="ECO:0007669"/>
    <property type="project" value="UniProtKB-UniRule"/>
</dbReference>
<dbReference type="InterPro" id="IPR000297">
    <property type="entry name" value="PPIase_PpiC"/>
</dbReference>
<dbReference type="EMBL" id="JAIWJX010000002">
    <property type="protein sequence ID" value="MCK6255869.1"/>
    <property type="molecule type" value="Genomic_DNA"/>
</dbReference>
<dbReference type="InterPro" id="IPR046357">
    <property type="entry name" value="PPIase_dom_sf"/>
</dbReference>
<gene>
    <name evidence="11" type="primary">prsA</name>
    <name evidence="14" type="ORF">LCY76_04525</name>
</gene>
<keyword evidence="10 11" id="KW-0449">Lipoprotein</keyword>
<dbReference type="AlphaFoldDB" id="A0A9X1XDL8"/>
<dbReference type="PROSITE" id="PS50198">
    <property type="entry name" value="PPIC_PPIASE_2"/>
    <property type="match status" value="1"/>
</dbReference>
<dbReference type="PANTHER" id="PTHR47245">
    <property type="entry name" value="PEPTIDYLPROLYL ISOMERASE"/>
    <property type="match status" value="1"/>
</dbReference>
<keyword evidence="15" id="KW-1185">Reference proteome</keyword>
<evidence type="ECO:0000313" key="15">
    <source>
        <dbReference type="Proteomes" id="UP001139011"/>
    </source>
</evidence>
<evidence type="ECO:0000256" key="8">
    <source>
        <dbReference type="ARBA" id="ARBA00023139"/>
    </source>
</evidence>
<dbReference type="InterPro" id="IPR050245">
    <property type="entry name" value="PrsA_foldase"/>
</dbReference>
<dbReference type="InterPro" id="IPR023058">
    <property type="entry name" value="PPIase_PpiC_CS"/>
</dbReference>
<dbReference type="HAMAP" id="MF_01145">
    <property type="entry name" value="Foldase_PrsA"/>
    <property type="match status" value="1"/>
</dbReference>
<dbReference type="InterPro" id="IPR027304">
    <property type="entry name" value="Trigger_fact/SurA_dom_sf"/>
</dbReference>
<feature type="domain" description="PpiC" evidence="13">
    <location>
        <begin position="141"/>
        <end position="231"/>
    </location>
</feature>
<evidence type="ECO:0000256" key="9">
    <source>
        <dbReference type="ARBA" id="ARBA00023235"/>
    </source>
</evidence>
<comment type="similarity">
    <text evidence="3 11">Belongs to the PrsA family.</text>
</comment>
<evidence type="ECO:0000256" key="6">
    <source>
        <dbReference type="ARBA" id="ARBA00023110"/>
    </source>
</evidence>
<evidence type="ECO:0000313" key="14">
    <source>
        <dbReference type="EMBL" id="MCK6255869.1"/>
    </source>
</evidence>
<dbReference type="Gene3D" id="3.10.50.40">
    <property type="match status" value="1"/>
</dbReference>
<evidence type="ECO:0000256" key="3">
    <source>
        <dbReference type="ARBA" id="ARBA00006071"/>
    </source>
</evidence>
<keyword evidence="8 11" id="KW-0564">Palmitate</keyword>
<dbReference type="InterPro" id="IPR023059">
    <property type="entry name" value="Foldase_PrsA"/>
</dbReference>
<evidence type="ECO:0000256" key="1">
    <source>
        <dbReference type="ARBA" id="ARBA00000971"/>
    </source>
</evidence>
<keyword evidence="9 11" id="KW-0413">Isomerase</keyword>
<name>A0A9X1XDL8_9BACL</name>
<evidence type="ECO:0000256" key="12">
    <source>
        <dbReference type="SAM" id="SignalP"/>
    </source>
</evidence>
<evidence type="ECO:0000259" key="13">
    <source>
        <dbReference type="PROSITE" id="PS50198"/>
    </source>
</evidence>
<sequence length="293" mass="32869">MKKWLLSLGLAAGVLSLSACNSGAGSEKVVESKAGDITKDEFYNELKAQYGNQVLKQMVDNKLLEKEYKVTNNEIDNEIAKIKKQLGSEDQFKQALQQNGIKNEKDLRKLVKTQLLNKKAATDGVKVTDAEMKKVFNEKYNEEVKASHILVDDAKTAKEVKAKLDKGEDFAKLAEKYSKDPGSKSKGGDLGYFGKGQMVPEFDKVAFKLKPGQVSDPVKSQFGYHIIKVVDKKTNKFEDKKKQISEELKQQKAKPTDQVITKLQKKADIKIKDKDLKDALKKQDTQMPAQPQQ</sequence>
<dbReference type="SUPFAM" id="SSF109998">
    <property type="entry name" value="Triger factor/SurA peptide-binding domain-like"/>
    <property type="match status" value="1"/>
</dbReference>
<dbReference type="Gene3D" id="1.10.4030.10">
    <property type="entry name" value="Porin chaperone SurA, peptide-binding domain"/>
    <property type="match status" value="1"/>
</dbReference>
<accession>A0A9X1XDL8</accession>
<dbReference type="GO" id="GO:0005886">
    <property type="term" value="C:plasma membrane"/>
    <property type="evidence" value="ECO:0007669"/>
    <property type="project" value="UniProtKB-SubCell"/>
</dbReference>
<evidence type="ECO:0000256" key="11">
    <source>
        <dbReference type="HAMAP-Rule" id="MF_01145"/>
    </source>
</evidence>
<dbReference type="PANTHER" id="PTHR47245:SF1">
    <property type="entry name" value="FOLDASE PROTEIN PRSA"/>
    <property type="match status" value="1"/>
</dbReference>
<keyword evidence="6 11" id="KW-0697">Rotamase</keyword>
<comment type="subcellular location">
    <subcellularLocation>
        <location evidence="2 11">Cell membrane</location>
        <topology evidence="2 11">Lipid-anchor</topology>
    </subcellularLocation>
</comment>
<evidence type="ECO:0000256" key="4">
    <source>
        <dbReference type="ARBA" id="ARBA00022475"/>
    </source>
</evidence>
<evidence type="ECO:0000256" key="7">
    <source>
        <dbReference type="ARBA" id="ARBA00023136"/>
    </source>
</evidence>
<dbReference type="SUPFAM" id="SSF54534">
    <property type="entry name" value="FKBP-like"/>
    <property type="match status" value="1"/>
</dbReference>
<evidence type="ECO:0000256" key="5">
    <source>
        <dbReference type="ARBA" id="ARBA00022729"/>
    </source>
</evidence>
<keyword evidence="7 11" id="KW-0472">Membrane</keyword>
<protein>
    <recommendedName>
        <fullName evidence="11">Foldase protein PrsA</fullName>
        <ecNumber evidence="11">5.2.1.8</ecNumber>
    </recommendedName>
</protein>
<dbReference type="RefSeq" id="WP_248251621.1">
    <property type="nucleotide sequence ID" value="NZ_JAIWJX010000002.1"/>
</dbReference>
<dbReference type="EC" id="5.2.1.8" evidence="11"/>
<organism evidence="14 15">
    <name type="scientific">Fictibacillus marinisediminis</name>
    <dbReference type="NCBI Taxonomy" id="2878389"/>
    <lineage>
        <taxon>Bacteria</taxon>
        <taxon>Bacillati</taxon>
        <taxon>Bacillota</taxon>
        <taxon>Bacilli</taxon>
        <taxon>Bacillales</taxon>
        <taxon>Fictibacillaceae</taxon>
        <taxon>Fictibacillus</taxon>
    </lineage>
</organism>
<dbReference type="PROSITE" id="PS01096">
    <property type="entry name" value="PPIC_PPIASE_1"/>
    <property type="match status" value="1"/>
</dbReference>
<reference evidence="14" key="1">
    <citation type="submission" date="2021-09" db="EMBL/GenBank/DDBJ databases">
        <title>Genome analysis of Fictibacillus sp. KIGAM418 isolated from marine sediment.</title>
        <authorList>
            <person name="Seo M.-J."/>
            <person name="Cho E.-S."/>
            <person name="Hwang C.Y."/>
        </authorList>
    </citation>
    <scope>NUCLEOTIDE SEQUENCE</scope>
    <source>
        <strain evidence="14">KIGAM418</strain>
    </source>
</reference>
<evidence type="ECO:0000256" key="10">
    <source>
        <dbReference type="ARBA" id="ARBA00023288"/>
    </source>
</evidence>
<keyword evidence="4 11" id="KW-1003">Cell membrane</keyword>
<evidence type="ECO:0000256" key="2">
    <source>
        <dbReference type="ARBA" id="ARBA00004193"/>
    </source>
</evidence>
<comment type="caution">
    <text evidence="14">The sequence shown here is derived from an EMBL/GenBank/DDBJ whole genome shotgun (WGS) entry which is preliminary data.</text>
</comment>
<feature type="signal peptide" evidence="12">
    <location>
        <begin position="1"/>
        <end position="19"/>
    </location>
</feature>
<comment type="function">
    <text evidence="11">Plays a major role in protein secretion by helping the post-translocational extracellular folding of several secreted proteins.</text>
</comment>
<dbReference type="Proteomes" id="UP001139011">
    <property type="component" value="Unassembled WGS sequence"/>
</dbReference>